<evidence type="ECO:0000313" key="2">
    <source>
        <dbReference type="Proteomes" id="UP001054252"/>
    </source>
</evidence>
<comment type="caution">
    <text evidence="1">The sequence shown here is derived from an EMBL/GenBank/DDBJ whole genome shotgun (WGS) entry which is preliminary data.</text>
</comment>
<proteinExistence type="predicted"/>
<dbReference type="EMBL" id="BPVZ01000019">
    <property type="protein sequence ID" value="GKV02936.1"/>
    <property type="molecule type" value="Genomic_DNA"/>
</dbReference>
<gene>
    <name evidence="1" type="ORF">SLEP1_g15310</name>
</gene>
<accession>A0AAV5IT11</accession>
<name>A0AAV5IT11_9ROSI</name>
<dbReference type="AlphaFoldDB" id="A0AAV5IT11"/>
<reference evidence="1 2" key="1">
    <citation type="journal article" date="2021" name="Commun. Biol.">
        <title>The genome of Shorea leprosula (Dipterocarpaceae) highlights the ecological relevance of drought in aseasonal tropical rainforests.</title>
        <authorList>
            <person name="Ng K.K.S."/>
            <person name="Kobayashi M.J."/>
            <person name="Fawcett J.A."/>
            <person name="Hatakeyama M."/>
            <person name="Paape T."/>
            <person name="Ng C.H."/>
            <person name="Ang C.C."/>
            <person name="Tnah L.H."/>
            <person name="Lee C.T."/>
            <person name="Nishiyama T."/>
            <person name="Sese J."/>
            <person name="O'Brien M.J."/>
            <person name="Copetti D."/>
            <person name="Mohd Noor M.I."/>
            <person name="Ong R.C."/>
            <person name="Putra M."/>
            <person name="Sireger I.Z."/>
            <person name="Indrioko S."/>
            <person name="Kosugi Y."/>
            <person name="Izuno A."/>
            <person name="Isagi Y."/>
            <person name="Lee S.L."/>
            <person name="Shimizu K.K."/>
        </authorList>
    </citation>
    <scope>NUCLEOTIDE SEQUENCE [LARGE SCALE GENOMIC DNA]</scope>
    <source>
        <strain evidence="1">214</strain>
    </source>
</reference>
<organism evidence="1 2">
    <name type="scientific">Rubroshorea leprosula</name>
    <dbReference type="NCBI Taxonomy" id="152421"/>
    <lineage>
        <taxon>Eukaryota</taxon>
        <taxon>Viridiplantae</taxon>
        <taxon>Streptophyta</taxon>
        <taxon>Embryophyta</taxon>
        <taxon>Tracheophyta</taxon>
        <taxon>Spermatophyta</taxon>
        <taxon>Magnoliopsida</taxon>
        <taxon>eudicotyledons</taxon>
        <taxon>Gunneridae</taxon>
        <taxon>Pentapetalae</taxon>
        <taxon>rosids</taxon>
        <taxon>malvids</taxon>
        <taxon>Malvales</taxon>
        <taxon>Dipterocarpaceae</taxon>
        <taxon>Rubroshorea</taxon>
    </lineage>
</organism>
<keyword evidence="2" id="KW-1185">Reference proteome</keyword>
<dbReference type="Proteomes" id="UP001054252">
    <property type="component" value="Unassembled WGS sequence"/>
</dbReference>
<sequence>MGIAKQLRGKTCFDCDMEIFFPPNFLAFVSYLHG</sequence>
<evidence type="ECO:0000313" key="1">
    <source>
        <dbReference type="EMBL" id="GKV02936.1"/>
    </source>
</evidence>
<protein>
    <submittedName>
        <fullName evidence="1">Uncharacterized protein</fullName>
    </submittedName>
</protein>